<dbReference type="SUPFAM" id="SSF46785">
    <property type="entry name" value="Winged helix' DNA-binding domain"/>
    <property type="match status" value="1"/>
</dbReference>
<dbReference type="InterPro" id="IPR008813">
    <property type="entry name" value="Plasmid_replication_RepL"/>
</dbReference>
<protein>
    <recommendedName>
        <fullName evidence="1">Plasmid replication protein RepL domain-containing protein</fullName>
    </recommendedName>
</protein>
<dbReference type="HOGENOM" id="CLU_124932_0_0_6"/>
<dbReference type="InterPro" id="IPR036388">
    <property type="entry name" value="WH-like_DNA-bd_sf"/>
</dbReference>
<evidence type="ECO:0000259" key="1">
    <source>
        <dbReference type="Pfam" id="PF05732"/>
    </source>
</evidence>
<dbReference type="GO" id="GO:0006355">
    <property type="term" value="P:regulation of DNA-templated transcription"/>
    <property type="evidence" value="ECO:0007669"/>
    <property type="project" value="UniProtKB-ARBA"/>
</dbReference>
<dbReference type="GO" id="GO:0006276">
    <property type="term" value="P:plasmid maintenance"/>
    <property type="evidence" value="ECO:0007669"/>
    <property type="project" value="InterPro"/>
</dbReference>
<proteinExistence type="predicted"/>
<dbReference type="GO" id="GO:0006260">
    <property type="term" value="P:DNA replication"/>
    <property type="evidence" value="ECO:0007669"/>
    <property type="project" value="InterPro"/>
</dbReference>
<dbReference type="KEGG" id="hso:HS_1331"/>
<dbReference type="Gene3D" id="1.10.10.10">
    <property type="entry name" value="Winged helix-like DNA-binding domain superfamily/Winged helix DNA-binding domain"/>
    <property type="match status" value="1"/>
</dbReference>
<organism evidence="2">
    <name type="scientific">Histophilus somni (strain 129Pt)</name>
    <name type="common">Haemophilus somnus</name>
    <dbReference type="NCBI Taxonomy" id="205914"/>
    <lineage>
        <taxon>Bacteria</taxon>
        <taxon>Pseudomonadati</taxon>
        <taxon>Pseudomonadota</taxon>
        <taxon>Gammaproteobacteria</taxon>
        <taxon>Pasteurellales</taxon>
        <taxon>Pasteurellaceae</taxon>
        <taxon>Histophilus</taxon>
    </lineage>
</organism>
<gene>
    <name evidence="2" type="ordered locus">HS_1331</name>
</gene>
<dbReference type="CDD" id="cd00090">
    <property type="entry name" value="HTH_ARSR"/>
    <property type="match status" value="1"/>
</dbReference>
<dbReference type="InterPro" id="IPR011991">
    <property type="entry name" value="ArsR-like_HTH"/>
</dbReference>
<name>Q0I4Q2_HISS1</name>
<sequence>MKQVHYMAKRAKQKGRKEKGSFVGIPKTIVRSPQFRNLNGNETKVFLHLYSNYTGSNNGYLAISYNKAKDYGLSRQTLSSTLKSLEEKGWIEKSRQGGKGVLSLYAVTIEPINEVLKDGLPVHDLKPTATASHKWKFFQPQK</sequence>
<dbReference type="Pfam" id="PF05732">
    <property type="entry name" value="RepL"/>
    <property type="match status" value="1"/>
</dbReference>
<reference evidence="2" key="1">
    <citation type="submission" date="2006-08" db="EMBL/GenBank/DDBJ databases">
        <title>Complete genome sequence of Haemophilus somnus 129PT.</title>
        <authorList>
            <person name="Copeland A."/>
            <person name="Lucas S."/>
            <person name="Lapidus A."/>
            <person name="Barry K."/>
            <person name="Glavina del Rio T."/>
            <person name="Hammon N."/>
            <person name="Dalin E."/>
            <person name="Tice H."/>
            <person name="Pitluck S."/>
            <person name="Brettin T.S."/>
            <person name="Bruce D."/>
            <person name="Challacombe J.F."/>
            <person name="Chertkov O."/>
            <person name="Detter J.C."/>
            <person name="Gilna P."/>
            <person name="Han S."/>
            <person name="Misra M."/>
            <person name="Tapia R."/>
            <person name="Thayer N.N."/>
            <person name="Xie G."/>
            <person name="Inzana T.J."/>
            <person name="Duncan A.J."/>
            <person name="Siddaramppa S."/>
            <person name="Richardson P."/>
        </authorList>
    </citation>
    <scope>NUCLEOTIDE SEQUENCE</scope>
    <source>
        <strain evidence="2">129PT</strain>
    </source>
</reference>
<dbReference type="AlphaFoldDB" id="Q0I4Q2"/>
<feature type="domain" description="Plasmid replication protein RepL" evidence="1">
    <location>
        <begin position="40"/>
        <end position="97"/>
    </location>
</feature>
<dbReference type="eggNOG" id="COG1414">
    <property type="taxonomic scope" value="Bacteria"/>
</dbReference>
<evidence type="ECO:0000313" key="2">
    <source>
        <dbReference type="EMBL" id="ABI25606.1"/>
    </source>
</evidence>
<dbReference type="InterPro" id="IPR036390">
    <property type="entry name" value="WH_DNA-bd_sf"/>
</dbReference>
<dbReference type="EMBL" id="CP000436">
    <property type="protein sequence ID" value="ABI25606.1"/>
    <property type="molecule type" value="Genomic_DNA"/>
</dbReference>
<accession>Q0I4Q2</accession>